<organism evidence="2 3">
    <name type="scientific">Desulfosporosinus nitroreducens</name>
    <dbReference type="NCBI Taxonomy" id="2018668"/>
    <lineage>
        <taxon>Bacteria</taxon>
        <taxon>Bacillati</taxon>
        <taxon>Bacillota</taxon>
        <taxon>Clostridia</taxon>
        <taxon>Eubacteriales</taxon>
        <taxon>Desulfitobacteriaceae</taxon>
        <taxon>Desulfosporosinus</taxon>
    </lineage>
</organism>
<dbReference type="RefSeq" id="WP_301998821.1">
    <property type="nucleotide sequence ID" value="NZ_JAMJEV010000004.1"/>
</dbReference>
<feature type="transmembrane region" description="Helical" evidence="1">
    <location>
        <begin position="124"/>
        <end position="143"/>
    </location>
</feature>
<feature type="transmembrane region" description="Helical" evidence="1">
    <location>
        <begin position="30"/>
        <end position="58"/>
    </location>
</feature>
<gene>
    <name evidence="2" type="ORF">M8H41_05970</name>
</gene>
<keyword evidence="1" id="KW-0812">Transmembrane</keyword>
<dbReference type="Proteomes" id="UP001176021">
    <property type="component" value="Unassembled WGS sequence"/>
</dbReference>
<dbReference type="EMBL" id="JAMJEV010000004">
    <property type="protein sequence ID" value="MDO0822401.1"/>
    <property type="molecule type" value="Genomic_DNA"/>
</dbReference>
<name>A0ABT8QM73_9FIRM</name>
<reference evidence="2" key="1">
    <citation type="submission" date="2022-05" db="EMBL/GenBank/DDBJ databases">
        <title>Expanded diversity of anoxic marine methylotrophy in a Black Sea sulfate reducing microorganism.</title>
        <authorList>
            <person name="Fischer P.Q."/>
            <person name="Stams A.J.M."/>
            <person name="Villanueva L."/>
            <person name="Sousa D.Z."/>
        </authorList>
    </citation>
    <scope>NUCLEOTIDE SEQUENCE</scope>
    <source>
        <strain evidence="2">P130</strain>
    </source>
</reference>
<comment type="caution">
    <text evidence="2">The sequence shown here is derived from an EMBL/GenBank/DDBJ whole genome shotgun (WGS) entry which is preliminary data.</text>
</comment>
<accession>A0ABT8QM73</accession>
<evidence type="ECO:0000313" key="3">
    <source>
        <dbReference type="Proteomes" id="UP001176021"/>
    </source>
</evidence>
<keyword evidence="3" id="KW-1185">Reference proteome</keyword>
<feature type="transmembrane region" description="Helical" evidence="1">
    <location>
        <begin position="94"/>
        <end position="118"/>
    </location>
</feature>
<proteinExistence type="predicted"/>
<evidence type="ECO:0000256" key="1">
    <source>
        <dbReference type="SAM" id="Phobius"/>
    </source>
</evidence>
<keyword evidence="1" id="KW-1133">Transmembrane helix</keyword>
<keyword evidence="1" id="KW-0472">Membrane</keyword>
<protein>
    <recommendedName>
        <fullName evidence="4">Rod shape-determining protein MreD</fullName>
    </recommendedName>
</protein>
<evidence type="ECO:0008006" key="4">
    <source>
        <dbReference type="Google" id="ProtNLM"/>
    </source>
</evidence>
<feature type="transmembrane region" description="Helical" evidence="1">
    <location>
        <begin position="64"/>
        <end position="87"/>
    </location>
</feature>
<feature type="transmembrane region" description="Helical" evidence="1">
    <location>
        <begin position="6"/>
        <end position="23"/>
    </location>
</feature>
<evidence type="ECO:0000313" key="2">
    <source>
        <dbReference type="EMBL" id="MDO0822401.1"/>
    </source>
</evidence>
<sequence length="158" mass="18070">MPKYFIYLIYTTIFALILIATVPKKEIQRLAIYGIIFGGIMDVLMLIFGIVTGLYGWINYGPLGFMGIPLFSNVSWAIFFILYFYFLPSKKPLVYLYASVGIMFAILYANLVIDLGIFKSYSRILLPLISFIGWFSIATLGFYKLNNYIEGNDKNSIK</sequence>